<dbReference type="InterPro" id="IPR000209">
    <property type="entry name" value="Peptidase_S8/S53_dom"/>
</dbReference>
<feature type="compositionally biased region" description="Polar residues" evidence="7">
    <location>
        <begin position="292"/>
        <end position="304"/>
    </location>
</feature>
<evidence type="ECO:0000256" key="1">
    <source>
        <dbReference type="ARBA" id="ARBA00011073"/>
    </source>
</evidence>
<feature type="region of interest" description="Disordered" evidence="7">
    <location>
        <begin position="467"/>
        <end position="489"/>
    </location>
</feature>
<feature type="active site" description="Charge relay system" evidence="5 6">
    <location>
        <position position="351"/>
    </location>
</feature>
<comment type="similarity">
    <text evidence="1 6">Belongs to the peptidase S8 family.</text>
</comment>
<evidence type="ECO:0000256" key="7">
    <source>
        <dbReference type="SAM" id="MobiDB-lite"/>
    </source>
</evidence>
<evidence type="ECO:0000256" key="2">
    <source>
        <dbReference type="ARBA" id="ARBA00022670"/>
    </source>
</evidence>
<feature type="region of interest" description="Disordered" evidence="7">
    <location>
        <begin position="284"/>
        <end position="313"/>
    </location>
</feature>
<dbReference type="Pfam" id="PF00082">
    <property type="entry name" value="Peptidase_S8"/>
    <property type="match status" value="1"/>
</dbReference>
<protein>
    <submittedName>
        <fullName evidence="9">Alkaline serine protease</fullName>
    </submittedName>
</protein>
<dbReference type="InterPro" id="IPR050131">
    <property type="entry name" value="Peptidase_S8_subtilisin-like"/>
</dbReference>
<dbReference type="SUPFAM" id="SSF141571">
    <property type="entry name" value="Pentapeptide repeat-like"/>
    <property type="match status" value="1"/>
</dbReference>
<dbReference type="GO" id="GO:0006508">
    <property type="term" value="P:proteolysis"/>
    <property type="evidence" value="ECO:0007669"/>
    <property type="project" value="UniProtKB-KW"/>
</dbReference>
<keyword evidence="4 6" id="KW-0720">Serine protease</keyword>
<dbReference type="PANTHER" id="PTHR43806">
    <property type="entry name" value="PEPTIDASE S8"/>
    <property type="match status" value="1"/>
</dbReference>
<dbReference type="SUPFAM" id="SSF52743">
    <property type="entry name" value="Subtilisin-like"/>
    <property type="match status" value="1"/>
</dbReference>
<feature type="domain" description="Peptidase S8/S53" evidence="8">
    <location>
        <begin position="118"/>
        <end position="391"/>
    </location>
</feature>
<feature type="active site" description="Charge relay system" evidence="5 6">
    <location>
        <position position="127"/>
    </location>
</feature>
<dbReference type="InterPro" id="IPR036852">
    <property type="entry name" value="Peptidase_S8/S53_dom_sf"/>
</dbReference>
<evidence type="ECO:0000313" key="9">
    <source>
        <dbReference type="EMBL" id="CAA9340611.1"/>
    </source>
</evidence>
<feature type="active site" description="Charge relay system" evidence="5 6">
    <location>
        <position position="158"/>
    </location>
</feature>
<gene>
    <name evidence="9" type="ORF">AVDCRST_MAG16-1799</name>
</gene>
<dbReference type="InterPro" id="IPR015500">
    <property type="entry name" value="Peptidase_S8_subtilisin-rel"/>
</dbReference>
<sequence>MLLGSRWGSVGQLDRGLATAGTGLSRVLVTARGGVRAAADAVRAMGGRVGVGLPLVDGVAASVPADRLVALAAVPGVVAVTQDRSATFTGAGGEAGASTSTFAGPGSVGAAWAAGNRGKGVGIAVLDTGVSPLPDFAGRLVHGPDLSGEGSTVDTHGHGTVMAGVAAGDGAASAGGVHTGVAPEATVVAVKVAGRNGAVDVSTILQAMHWVSAYKDQFGIRVLNLSWGTESTQDPAVDPLNHAVQRLWQEGIVVVVAAGNSGPHGGTITKPADDPMVVTVGAYDDKGDTSARNDTLTTWSSRGPTASGAAKPDLVAPGRTLVAVRSPGSQIEHANPKALVGAGYIKGSGTSQAAAVVSGLAALVLAEHPTWTPDQVKRVLTTTASPLGSAARADQGAGRVSLAAALQADPGPARWQSPTASGLGSLELSRGGSSVDVVCPGDTAPTALVGERDTACEAWDGSKWTGSKWTGSKWTGSKWTGSKWTGSKWTGDAWTEATWTGSKWTGGTWTGSAWSGEAWTGSDWAGSKWTGSKWTGSTWTGSTWTGSTWTGSKWTGSKWTGSKWTGSKWTGSKWTGSAWSSTDATAAATSGDDFLTAFWGQRPRAGLIVPGEVSDVQ</sequence>
<dbReference type="Gene3D" id="2.160.20.80">
    <property type="entry name" value="E3 ubiquitin-protein ligase SopA"/>
    <property type="match status" value="1"/>
</dbReference>
<reference evidence="9" key="1">
    <citation type="submission" date="2020-02" db="EMBL/GenBank/DDBJ databases">
        <authorList>
            <person name="Meier V. D."/>
        </authorList>
    </citation>
    <scope>NUCLEOTIDE SEQUENCE</scope>
    <source>
        <strain evidence="9">AVDCRST_MAG16</strain>
    </source>
</reference>
<dbReference type="EMBL" id="CADCUE010000158">
    <property type="protein sequence ID" value="CAA9340611.1"/>
    <property type="molecule type" value="Genomic_DNA"/>
</dbReference>
<name>A0A6J4LT03_9ACTN</name>
<dbReference type="AlphaFoldDB" id="A0A6J4LT03"/>
<keyword evidence="3 6" id="KW-0378">Hydrolase</keyword>
<evidence type="ECO:0000256" key="6">
    <source>
        <dbReference type="PROSITE-ProRule" id="PRU01240"/>
    </source>
</evidence>
<accession>A0A6J4LT03</accession>
<dbReference type="Gene3D" id="3.40.50.200">
    <property type="entry name" value="Peptidase S8/S53 domain"/>
    <property type="match status" value="1"/>
</dbReference>
<proteinExistence type="inferred from homology"/>
<evidence type="ECO:0000256" key="5">
    <source>
        <dbReference type="PIRSR" id="PIRSR615500-1"/>
    </source>
</evidence>
<dbReference type="GO" id="GO:0004252">
    <property type="term" value="F:serine-type endopeptidase activity"/>
    <property type="evidence" value="ECO:0007669"/>
    <property type="project" value="UniProtKB-UniRule"/>
</dbReference>
<evidence type="ECO:0000259" key="8">
    <source>
        <dbReference type="Pfam" id="PF00082"/>
    </source>
</evidence>
<evidence type="ECO:0000256" key="3">
    <source>
        <dbReference type="ARBA" id="ARBA00022801"/>
    </source>
</evidence>
<feature type="compositionally biased region" description="Polar residues" evidence="7">
    <location>
        <begin position="467"/>
        <end position="488"/>
    </location>
</feature>
<evidence type="ECO:0000256" key="4">
    <source>
        <dbReference type="ARBA" id="ARBA00022825"/>
    </source>
</evidence>
<dbReference type="PANTHER" id="PTHR43806:SF11">
    <property type="entry name" value="CEREVISIN-RELATED"/>
    <property type="match status" value="1"/>
</dbReference>
<dbReference type="PRINTS" id="PR00723">
    <property type="entry name" value="SUBTILISIN"/>
</dbReference>
<keyword evidence="2 6" id="KW-0645">Protease</keyword>
<dbReference type="PROSITE" id="PS51892">
    <property type="entry name" value="SUBTILASE"/>
    <property type="match status" value="1"/>
</dbReference>
<organism evidence="9">
    <name type="scientific">uncultured Frankineae bacterium</name>
    <dbReference type="NCBI Taxonomy" id="437475"/>
    <lineage>
        <taxon>Bacteria</taxon>
        <taxon>Bacillati</taxon>
        <taxon>Actinomycetota</taxon>
        <taxon>Actinomycetes</taxon>
        <taxon>Frankiales</taxon>
        <taxon>environmental samples</taxon>
    </lineage>
</organism>